<name>A0A8J6KF74_ELECQ</name>
<sequence length="79" mass="9163">MQNIMSTKVNEVLFFPPLPPPPQVRLVGLQSTFMRLHVLILPDKQLLFRCFQYVYYRHGRIRAVSNSALCCVQTVSEIL</sequence>
<protein>
    <submittedName>
        <fullName evidence="1">Uncharacterized protein</fullName>
    </submittedName>
</protein>
<dbReference type="Proteomes" id="UP000770717">
    <property type="component" value="Unassembled WGS sequence"/>
</dbReference>
<comment type="caution">
    <text evidence="1">The sequence shown here is derived from an EMBL/GenBank/DDBJ whole genome shotgun (WGS) entry which is preliminary data.</text>
</comment>
<reference evidence="1" key="1">
    <citation type="thesis" date="2020" institute="ProQuest LLC" country="789 East Eisenhower Parkway, Ann Arbor, MI, USA">
        <title>Comparative Genomics and Chromosome Evolution.</title>
        <authorList>
            <person name="Mudd A.B."/>
        </authorList>
    </citation>
    <scope>NUCLEOTIDE SEQUENCE</scope>
    <source>
        <strain evidence="1">HN-11 Male</strain>
        <tissue evidence="1">Kidney and liver</tissue>
    </source>
</reference>
<organism evidence="1 2">
    <name type="scientific">Eleutherodactylus coqui</name>
    <name type="common">Puerto Rican coqui</name>
    <dbReference type="NCBI Taxonomy" id="57060"/>
    <lineage>
        <taxon>Eukaryota</taxon>
        <taxon>Metazoa</taxon>
        <taxon>Chordata</taxon>
        <taxon>Craniata</taxon>
        <taxon>Vertebrata</taxon>
        <taxon>Euteleostomi</taxon>
        <taxon>Amphibia</taxon>
        <taxon>Batrachia</taxon>
        <taxon>Anura</taxon>
        <taxon>Neobatrachia</taxon>
        <taxon>Hyloidea</taxon>
        <taxon>Eleutherodactylidae</taxon>
        <taxon>Eleutherodactylinae</taxon>
        <taxon>Eleutherodactylus</taxon>
        <taxon>Eleutherodactylus</taxon>
    </lineage>
</organism>
<evidence type="ECO:0000313" key="2">
    <source>
        <dbReference type="Proteomes" id="UP000770717"/>
    </source>
</evidence>
<proteinExistence type="predicted"/>
<accession>A0A8J6KF74</accession>
<evidence type="ECO:0000313" key="1">
    <source>
        <dbReference type="EMBL" id="KAG9486754.1"/>
    </source>
</evidence>
<keyword evidence="2" id="KW-1185">Reference proteome</keyword>
<dbReference type="AlphaFoldDB" id="A0A8J6KF74"/>
<gene>
    <name evidence="1" type="ORF">GDO78_006897</name>
</gene>
<dbReference type="EMBL" id="WNTK01000003">
    <property type="protein sequence ID" value="KAG9486754.1"/>
    <property type="molecule type" value="Genomic_DNA"/>
</dbReference>